<dbReference type="EMBL" id="JAJKFW010000020">
    <property type="protein sequence ID" value="MCC9642269.1"/>
    <property type="molecule type" value="Genomic_DNA"/>
</dbReference>
<evidence type="ECO:0000256" key="3">
    <source>
        <dbReference type="ARBA" id="ARBA00022692"/>
    </source>
</evidence>
<feature type="transmembrane region" description="Helical" evidence="7">
    <location>
        <begin position="238"/>
        <end position="259"/>
    </location>
</feature>
<reference evidence="8" key="1">
    <citation type="submission" date="2021-11" db="EMBL/GenBank/DDBJ databases">
        <title>Genome sequence.</title>
        <authorList>
            <person name="Sun Q."/>
        </authorList>
    </citation>
    <scope>NUCLEOTIDE SEQUENCE</scope>
    <source>
        <strain evidence="8">JC740</strain>
    </source>
</reference>
<dbReference type="InterPro" id="IPR001046">
    <property type="entry name" value="NRAMP_fam"/>
</dbReference>
<dbReference type="PANTHER" id="PTHR11706:SF33">
    <property type="entry name" value="NATURAL RESISTANCE-ASSOCIATED MACROPHAGE PROTEIN 2"/>
    <property type="match status" value="1"/>
</dbReference>
<evidence type="ECO:0000256" key="7">
    <source>
        <dbReference type="SAM" id="Phobius"/>
    </source>
</evidence>
<protein>
    <submittedName>
        <fullName evidence="8">Nramp family divalent metal transporter</fullName>
    </submittedName>
</protein>
<dbReference type="PANTHER" id="PTHR11706">
    <property type="entry name" value="SOLUTE CARRIER PROTEIN FAMILY 11 MEMBER"/>
    <property type="match status" value="1"/>
</dbReference>
<comment type="subcellular location">
    <subcellularLocation>
        <location evidence="1">Membrane</location>
        <topology evidence="1">Multi-pass membrane protein</topology>
    </subcellularLocation>
</comment>
<feature type="transmembrane region" description="Helical" evidence="7">
    <location>
        <begin position="349"/>
        <end position="372"/>
    </location>
</feature>
<evidence type="ECO:0000256" key="2">
    <source>
        <dbReference type="ARBA" id="ARBA00022448"/>
    </source>
</evidence>
<comment type="caution">
    <text evidence="8">The sequence shown here is derived from an EMBL/GenBank/DDBJ whole genome shotgun (WGS) entry which is preliminary data.</text>
</comment>
<dbReference type="Proteomes" id="UP001430306">
    <property type="component" value="Unassembled WGS sequence"/>
</dbReference>
<proteinExistence type="predicted"/>
<keyword evidence="5 7" id="KW-1133">Transmembrane helix</keyword>
<dbReference type="Pfam" id="PF01566">
    <property type="entry name" value="Nramp"/>
    <property type="match status" value="1"/>
</dbReference>
<feature type="transmembrane region" description="Helical" evidence="7">
    <location>
        <begin position="88"/>
        <end position="107"/>
    </location>
</feature>
<evidence type="ECO:0000256" key="5">
    <source>
        <dbReference type="ARBA" id="ARBA00022989"/>
    </source>
</evidence>
<evidence type="ECO:0000313" key="9">
    <source>
        <dbReference type="Proteomes" id="UP001430306"/>
    </source>
</evidence>
<keyword evidence="9" id="KW-1185">Reference proteome</keyword>
<keyword evidence="2" id="KW-0813">Transport</keyword>
<feature type="transmembrane region" description="Helical" evidence="7">
    <location>
        <begin position="153"/>
        <end position="173"/>
    </location>
</feature>
<feature type="transmembrane region" description="Helical" evidence="7">
    <location>
        <begin position="46"/>
        <end position="67"/>
    </location>
</feature>
<name>A0ABS8NFD6_9BACT</name>
<dbReference type="NCBIfam" id="NF037982">
    <property type="entry name" value="Nramp_1"/>
    <property type="match status" value="1"/>
</dbReference>
<keyword evidence="6 7" id="KW-0472">Membrane</keyword>
<evidence type="ECO:0000256" key="6">
    <source>
        <dbReference type="ARBA" id="ARBA00023136"/>
    </source>
</evidence>
<evidence type="ECO:0000256" key="1">
    <source>
        <dbReference type="ARBA" id="ARBA00004141"/>
    </source>
</evidence>
<feature type="transmembrane region" description="Helical" evidence="7">
    <location>
        <begin position="286"/>
        <end position="313"/>
    </location>
</feature>
<feature type="transmembrane region" description="Helical" evidence="7">
    <location>
        <begin position="325"/>
        <end position="343"/>
    </location>
</feature>
<feature type="transmembrane region" description="Helical" evidence="7">
    <location>
        <begin position="384"/>
        <end position="408"/>
    </location>
</feature>
<feature type="transmembrane region" description="Helical" evidence="7">
    <location>
        <begin position="119"/>
        <end position="141"/>
    </location>
</feature>
<evidence type="ECO:0000313" key="8">
    <source>
        <dbReference type="EMBL" id="MCC9642269.1"/>
    </source>
</evidence>
<gene>
    <name evidence="8" type="ORF">LOC71_08280</name>
</gene>
<feature type="transmembrane region" description="Helical" evidence="7">
    <location>
        <begin position="20"/>
        <end position="40"/>
    </location>
</feature>
<feature type="transmembrane region" description="Helical" evidence="7">
    <location>
        <begin position="193"/>
        <end position="211"/>
    </location>
</feature>
<sequence>MNDSTPSATGRNRFGLGPGILVTAAFIGPGTVVTASRAGTQHGCELLWTVLFAVIGTILLQSMAARLGILTGTGLSEAIRENLRESRWLRPIMLLTIVAIGFGNAAYQTGNLTGAVVGVSALFGGSSLAWNLAIGTFATLVIVSGRDRLLQSVLMVLVFALSAAFLFTAATHMPSLQRVASGLLIPKITLEKLTLVLGMIGTTIVPYNLFLHASRSAATWNATPPQEAIRQSNWDTGLSISLGGLVTASILLTACVGFHDRGSNWETPEQIANGLGPVLGPLSGHAFAMGMFCAGLTSAVTAPLATSYAVCGCMGWPANPSSRPFRVIAVSVIAIGVVAVLTLNGSPAATIIIAQVANGMLLPIVAAVMLIVVRRSSPSTSRSLSPWATTISWIVVAFVTSLGLWRIYSALPF</sequence>
<dbReference type="PRINTS" id="PR00447">
    <property type="entry name" value="NATRESASSCMP"/>
</dbReference>
<keyword evidence="3 7" id="KW-0812">Transmembrane</keyword>
<dbReference type="RefSeq" id="WP_230273067.1">
    <property type="nucleotide sequence ID" value="NZ_JAJKFW010000020.1"/>
</dbReference>
<accession>A0ABS8NFD6</accession>
<keyword evidence="4" id="KW-0769">Symport</keyword>
<evidence type="ECO:0000256" key="4">
    <source>
        <dbReference type="ARBA" id="ARBA00022847"/>
    </source>
</evidence>
<organism evidence="8 9">
    <name type="scientific">Rhodopirellula halodulae</name>
    <dbReference type="NCBI Taxonomy" id="2894198"/>
    <lineage>
        <taxon>Bacteria</taxon>
        <taxon>Pseudomonadati</taxon>
        <taxon>Planctomycetota</taxon>
        <taxon>Planctomycetia</taxon>
        <taxon>Pirellulales</taxon>
        <taxon>Pirellulaceae</taxon>
        <taxon>Rhodopirellula</taxon>
    </lineage>
</organism>